<keyword evidence="1" id="KW-0472">Membrane</keyword>
<evidence type="ECO:0000313" key="2">
    <source>
        <dbReference type="EMBL" id="MBD3869058.1"/>
    </source>
</evidence>
<accession>A0A8J7CM72</accession>
<keyword evidence="1" id="KW-0812">Transmembrane</keyword>
<keyword evidence="1" id="KW-1133">Transmembrane helix</keyword>
<name>A0A8J7CM72_9BACT</name>
<comment type="caution">
    <text evidence="2">The sequence shown here is derived from an EMBL/GenBank/DDBJ whole genome shotgun (WGS) entry which is preliminary data.</text>
</comment>
<organism evidence="2 3">
    <name type="scientific">Candidatus Polarisedimenticola svalbardensis</name>
    <dbReference type="NCBI Taxonomy" id="2886004"/>
    <lineage>
        <taxon>Bacteria</taxon>
        <taxon>Pseudomonadati</taxon>
        <taxon>Acidobacteriota</taxon>
        <taxon>Candidatus Polarisedimenticolia</taxon>
        <taxon>Candidatus Polarisedimenticolales</taxon>
        <taxon>Candidatus Polarisedimenticolaceae</taxon>
        <taxon>Candidatus Polarisedimenticola</taxon>
    </lineage>
</organism>
<gene>
    <name evidence="2" type="ORF">IFK94_13120</name>
</gene>
<protein>
    <submittedName>
        <fullName evidence="2">Uncharacterized protein</fullName>
    </submittedName>
</protein>
<evidence type="ECO:0000313" key="3">
    <source>
        <dbReference type="Proteomes" id="UP000648239"/>
    </source>
</evidence>
<reference evidence="2 3" key="1">
    <citation type="submission" date="2020-08" db="EMBL/GenBank/DDBJ databases">
        <title>Acidobacteriota in marine sediments use diverse sulfur dissimilation pathways.</title>
        <authorList>
            <person name="Wasmund K."/>
        </authorList>
    </citation>
    <scope>NUCLEOTIDE SEQUENCE [LARGE SCALE GENOMIC DNA]</scope>
    <source>
        <strain evidence="2">MAG AM4</strain>
    </source>
</reference>
<feature type="transmembrane region" description="Helical" evidence="1">
    <location>
        <begin position="12"/>
        <end position="30"/>
    </location>
</feature>
<sequence>MDRRLRHAAQLYCFFIFGVFLVVAPWSLIWDHMVVSISPSGLAGVLRTGWVRGAASGLGVLDLLLALQQVGLLAPRIREG</sequence>
<evidence type="ECO:0000256" key="1">
    <source>
        <dbReference type="SAM" id="Phobius"/>
    </source>
</evidence>
<dbReference type="Proteomes" id="UP000648239">
    <property type="component" value="Unassembled WGS sequence"/>
</dbReference>
<dbReference type="AlphaFoldDB" id="A0A8J7CM72"/>
<dbReference type="EMBL" id="JACXWD010000057">
    <property type="protein sequence ID" value="MBD3869058.1"/>
    <property type="molecule type" value="Genomic_DNA"/>
</dbReference>
<feature type="transmembrane region" description="Helical" evidence="1">
    <location>
        <begin position="50"/>
        <end position="74"/>
    </location>
</feature>
<proteinExistence type="predicted"/>